<dbReference type="PANTHER" id="PTHR43000">
    <property type="entry name" value="DTDP-D-GLUCOSE 4,6-DEHYDRATASE-RELATED"/>
    <property type="match status" value="1"/>
</dbReference>
<dbReference type="Pfam" id="PF01370">
    <property type="entry name" value="Epimerase"/>
    <property type="match status" value="1"/>
</dbReference>
<dbReference type="GO" id="GO:0050577">
    <property type="term" value="F:GDP-L-fucose synthase activity"/>
    <property type="evidence" value="ECO:0007669"/>
    <property type="project" value="UniProtKB-EC"/>
</dbReference>
<accession>A0A5B9D8S9</accession>
<proteinExistence type="inferred from homology"/>
<dbReference type="InterPro" id="IPR036291">
    <property type="entry name" value="NAD(P)-bd_dom_sf"/>
</dbReference>
<dbReference type="Gene3D" id="3.40.50.720">
    <property type="entry name" value="NAD(P)-binding Rossmann-like Domain"/>
    <property type="match status" value="1"/>
</dbReference>
<dbReference type="SUPFAM" id="SSF51735">
    <property type="entry name" value="NAD(P)-binding Rossmann-fold domains"/>
    <property type="match status" value="1"/>
</dbReference>
<sequence length="388" mass="44617">MRKDLTEMSIFITGATGQTGSQLAEYLIETHQLGVSKPSDIICLVRDLKKAEFLKKLGVQIEEGDLLDFETIQNIMKNYEIMYVFHFAANVNQYSTFQELFPPNCTGTDNMLDAFVSSKAQWFFYASSISVYKGYLNKEKIQVFDETSPIGDINPQKDNYYAVTKRIAENCVRKFSKKYLKKNFVVTRLGPIGGPRDRIIIPSLVKVLPLPVPKLIDKGKDTFSLTASRDIARAVVFLTKFDNISGEVFNIVGAPVSYKEIFEYFCAYYYRKPPKISMPYWLFKLFIPFLIVIRKIAKRNVLIQTIFSEAALNYLGRTITYSTEKIQNLGFEFKTSINEAITSALLEMDPNRTMVKANIKLKRKDKKEKKSKISEFISIFKKKISQKY</sequence>
<protein>
    <submittedName>
        <fullName evidence="2">NAD-dependent epimerase/dehydratase family protein</fullName>
    </submittedName>
</protein>
<name>A0A5B9D8S9_9ARCH</name>
<organism evidence="2 3">
    <name type="scientific">Promethearchaeum syntrophicum</name>
    <dbReference type="NCBI Taxonomy" id="2594042"/>
    <lineage>
        <taxon>Archaea</taxon>
        <taxon>Promethearchaeati</taxon>
        <taxon>Promethearchaeota</taxon>
        <taxon>Promethearchaeia</taxon>
        <taxon>Promethearchaeales</taxon>
        <taxon>Promethearchaeaceae</taxon>
        <taxon>Promethearchaeum</taxon>
    </lineage>
</organism>
<evidence type="ECO:0000313" key="2">
    <source>
        <dbReference type="EMBL" id="QEE15180.2"/>
    </source>
</evidence>
<keyword evidence="3" id="KW-1185">Reference proteome</keyword>
<gene>
    <name evidence="2" type="ORF">DSAG12_01004</name>
</gene>
<comment type="similarity">
    <text evidence="1">Belongs to the NAD(P)-dependent epimerase/dehydratase family.</text>
</comment>
<dbReference type="KEGG" id="psyt:DSAG12_01004"/>
<dbReference type="EMBL" id="CP042905">
    <property type="protein sequence ID" value="QEE15180.2"/>
    <property type="molecule type" value="Genomic_DNA"/>
</dbReference>
<dbReference type="AlphaFoldDB" id="A0A5B9D8S9"/>
<evidence type="ECO:0000256" key="1">
    <source>
        <dbReference type="ARBA" id="ARBA00007637"/>
    </source>
</evidence>
<reference evidence="2 3" key="2">
    <citation type="journal article" date="2024" name="Int. J. Syst. Evol. Microbiol.">
        <title>Promethearchaeum syntrophicum gen. nov., sp. nov., an anaerobic, obligately syntrophic archaeon, the first isolate of the lineage 'Asgard' archaea, and proposal of the new archaeal phylum Promethearchaeota phyl. nov. and kingdom Promethearchaeati regn. nov.</title>
        <authorList>
            <person name="Imachi H."/>
            <person name="Nobu M.K."/>
            <person name="Kato S."/>
            <person name="Takaki Y."/>
            <person name="Miyazaki M."/>
            <person name="Miyata M."/>
            <person name="Ogawara M."/>
            <person name="Saito Y."/>
            <person name="Sakai S."/>
            <person name="Tahara Y.O."/>
            <person name="Takano Y."/>
            <person name="Tasumi E."/>
            <person name="Uematsu K."/>
            <person name="Yoshimura T."/>
            <person name="Itoh T."/>
            <person name="Ohkuma M."/>
            <person name="Takai K."/>
        </authorList>
    </citation>
    <scope>NUCLEOTIDE SEQUENCE [LARGE SCALE GENOMIC DNA]</scope>
    <source>
        <strain evidence="2 3">MK-D1</strain>
    </source>
</reference>
<dbReference type="InterPro" id="IPR001509">
    <property type="entry name" value="Epimerase_deHydtase"/>
</dbReference>
<evidence type="ECO:0000313" key="3">
    <source>
        <dbReference type="Proteomes" id="UP000321408"/>
    </source>
</evidence>
<dbReference type="Proteomes" id="UP000321408">
    <property type="component" value="Chromosome"/>
</dbReference>
<reference evidence="2 3" key="1">
    <citation type="journal article" date="2020" name="Nature">
        <title>Isolation of an archaeon at the prokaryote-eukaryote interface.</title>
        <authorList>
            <person name="Imachi H."/>
            <person name="Nobu M.K."/>
            <person name="Nakahara N."/>
            <person name="Morono Y."/>
            <person name="Ogawara M."/>
            <person name="Takaki Y."/>
            <person name="Takano Y."/>
            <person name="Uematsu K."/>
            <person name="Ikuta T."/>
            <person name="Ito M."/>
            <person name="Matsui Y."/>
            <person name="Miyazaki M."/>
            <person name="Murata K."/>
            <person name="Saito Y."/>
            <person name="Sakai S."/>
            <person name="Song C."/>
            <person name="Tasumi E."/>
            <person name="Yamanaka Y."/>
            <person name="Yamaguchi T."/>
            <person name="Kamagata Y."/>
            <person name="Tamaki H."/>
            <person name="Takai K."/>
        </authorList>
    </citation>
    <scope>NUCLEOTIDE SEQUENCE [LARGE SCALE GENOMIC DNA]</scope>
    <source>
        <strain evidence="2 3">MK-D1</strain>
    </source>
</reference>